<dbReference type="AlphaFoldDB" id="A0A024JRM3"/>
<proteinExistence type="inferred from homology"/>
<comment type="similarity">
    <text evidence="2">Belongs to the TfdA dioxygenase family.</text>
</comment>
<keyword evidence="10" id="KW-1185">Reference proteome</keyword>
<reference evidence="9 10" key="3">
    <citation type="submission" date="2016-01" db="EMBL/GenBank/DDBJ databases">
        <title>The new phylogeny of the genus Mycobacterium.</title>
        <authorList>
            <person name="Tarcisio F."/>
            <person name="Conor M."/>
            <person name="Antonella G."/>
            <person name="Elisabetta G."/>
            <person name="Giulia F.S."/>
            <person name="Sara T."/>
            <person name="Anna F."/>
            <person name="Clotilde B."/>
            <person name="Roberto B."/>
            <person name="Veronica D.S."/>
            <person name="Fabio R."/>
            <person name="Monica P."/>
            <person name="Olivier J."/>
            <person name="Enrico T."/>
            <person name="Nicola S."/>
        </authorList>
    </citation>
    <scope>NUCLEOTIDE SEQUENCE [LARGE SCALE GENOMIC DNA]</scope>
    <source>
        <strain evidence="9 10">DSM 44626</strain>
    </source>
</reference>
<dbReference type="eggNOG" id="COG2175">
    <property type="taxonomic scope" value="Bacteria"/>
</dbReference>
<dbReference type="OrthoDB" id="581608at2"/>
<name>A0A024JRM3_9MYCO</name>
<keyword evidence="4 8" id="KW-0223">Dioxygenase</keyword>
<dbReference type="EMBL" id="LQPY01000042">
    <property type="protein sequence ID" value="ORW98983.1"/>
    <property type="molecule type" value="Genomic_DNA"/>
</dbReference>
<dbReference type="PANTHER" id="PTHR30468">
    <property type="entry name" value="ALPHA-KETOGLUTARATE-DEPENDENT SULFONATE DIOXYGENASE"/>
    <property type="match status" value="1"/>
</dbReference>
<dbReference type="Proteomes" id="UP000193710">
    <property type="component" value="Unassembled WGS sequence"/>
</dbReference>
<dbReference type="PANTHER" id="PTHR30468:SF5">
    <property type="entry name" value="ALPHA-KETOGLUTARATE-DEPENDENT SULFATE ESTER DIOXYGENASE"/>
    <property type="match status" value="1"/>
</dbReference>
<evidence type="ECO:0000256" key="3">
    <source>
        <dbReference type="ARBA" id="ARBA00022723"/>
    </source>
</evidence>
<dbReference type="InterPro" id="IPR051323">
    <property type="entry name" value="AtsK-like"/>
</dbReference>
<keyword evidence="6" id="KW-0408">Iron</keyword>
<protein>
    <submittedName>
        <fullName evidence="8 9">Dioxygenase</fullName>
    </submittedName>
</protein>
<reference evidence="8" key="1">
    <citation type="journal article" date="2014" name="Genome Announc.">
        <title>Draft Genome Sequence of Mycobacterium triplex DSM 44626.</title>
        <authorList>
            <person name="Sassi M."/>
            <person name="Croce O."/>
            <person name="Robert C."/>
            <person name="Raoult D."/>
            <person name="Drancourt M."/>
        </authorList>
    </citation>
    <scope>NUCLEOTIDE SEQUENCE [LARGE SCALE GENOMIC DNA]</scope>
    <source>
        <strain evidence="8">DSM 44626</strain>
    </source>
</reference>
<dbReference type="InterPro" id="IPR003819">
    <property type="entry name" value="TauD/TfdA-like"/>
</dbReference>
<keyword evidence="5" id="KW-0560">Oxidoreductase</keyword>
<dbReference type="EMBL" id="HG964446">
    <property type="protein sequence ID" value="CDO86027.1"/>
    <property type="molecule type" value="Genomic_DNA"/>
</dbReference>
<dbReference type="SUPFAM" id="SSF51197">
    <property type="entry name" value="Clavaminate synthase-like"/>
    <property type="match status" value="1"/>
</dbReference>
<reference evidence="8" key="2">
    <citation type="submission" date="2014-04" db="EMBL/GenBank/DDBJ databases">
        <authorList>
            <person name="Xu Y.W."/>
            <person name="Yang Q."/>
        </authorList>
    </citation>
    <scope>NUCLEOTIDE SEQUENCE</scope>
    <source>
        <strain evidence="8">DSM 44626</strain>
    </source>
</reference>
<dbReference type="GO" id="GO:0046872">
    <property type="term" value="F:metal ion binding"/>
    <property type="evidence" value="ECO:0007669"/>
    <property type="project" value="UniProtKB-KW"/>
</dbReference>
<evidence type="ECO:0000256" key="4">
    <source>
        <dbReference type="ARBA" id="ARBA00022964"/>
    </source>
</evidence>
<dbReference type="GO" id="GO:0016706">
    <property type="term" value="F:2-oxoglutarate-dependent dioxygenase activity"/>
    <property type="evidence" value="ECO:0007669"/>
    <property type="project" value="TreeGrafter"/>
</dbReference>
<evidence type="ECO:0000313" key="9">
    <source>
        <dbReference type="EMBL" id="ORW98983.1"/>
    </source>
</evidence>
<comment type="cofactor">
    <cofactor evidence="1">
        <name>Fe(2+)</name>
        <dbReference type="ChEBI" id="CHEBI:29033"/>
    </cofactor>
</comment>
<evidence type="ECO:0000256" key="1">
    <source>
        <dbReference type="ARBA" id="ARBA00001954"/>
    </source>
</evidence>
<dbReference type="STRING" id="47839.BN973_00365"/>
<dbReference type="InterPro" id="IPR042098">
    <property type="entry name" value="TauD-like_sf"/>
</dbReference>
<accession>A0A024JRM3</accession>
<dbReference type="Pfam" id="PF02668">
    <property type="entry name" value="TauD"/>
    <property type="match status" value="1"/>
</dbReference>
<dbReference type="HOGENOM" id="CLU_036005_2_1_11"/>
<evidence type="ECO:0000256" key="6">
    <source>
        <dbReference type="ARBA" id="ARBA00023004"/>
    </source>
</evidence>
<evidence type="ECO:0000313" key="8">
    <source>
        <dbReference type="EMBL" id="CDO86027.1"/>
    </source>
</evidence>
<evidence type="ECO:0000259" key="7">
    <source>
        <dbReference type="Pfam" id="PF02668"/>
    </source>
</evidence>
<sequence length="322" mass="35467">MVRPAEIALTVTKLGTHIGARVDGVRLDGDLESGVVELLHAALLRHGVIFFRGQHHLDDEGQFAFAKRLGAPIRVFGPNAIAAGPPGVSRVDSRRGKATRWHTDHTFALTIPKASILRAVTLPAYGGSTLWASTAAAYASLPTPLRHLTENLWAMHSSNRYDQLGYLEGVGAILTPGGSPTPYRSLQDTNMLGNQLRAAHEEESTLRAEHPVVRVHPETGERTLLLGGWARGFVGLEHYESQVLFELLQHRITLPENTIRWDWEPGDVAIWDNCATQHRAVDDYDDQHRLMHRVALIGEVPVDIHGRCSRQLTGGTPESITD</sequence>
<dbReference type="Gene3D" id="3.60.130.10">
    <property type="entry name" value="Clavaminate synthase-like"/>
    <property type="match status" value="1"/>
</dbReference>
<feature type="domain" description="TauD/TfdA-like" evidence="7">
    <location>
        <begin position="11"/>
        <end position="294"/>
    </location>
</feature>
<dbReference type="GO" id="GO:0005737">
    <property type="term" value="C:cytoplasm"/>
    <property type="evidence" value="ECO:0007669"/>
    <property type="project" value="TreeGrafter"/>
</dbReference>
<gene>
    <name evidence="9" type="ORF">AWC29_28730</name>
    <name evidence="8" type="ORF">BN973_00365</name>
</gene>
<evidence type="ECO:0000256" key="2">
    <source>
        <dbReference type="ARBA" id="ARBA00005896"/>
    </source>
</evidence>
<evidence type="ECO:0000256" key="5">
    <source>
        <dbReference type="ARBA" id="ARBA00023002"/>
    </source>
</evidence>
<organism evidence="8">
    <name type="scientific">Mycobacterium triplex</name>
    <dbReference type="NCBI Taxonomy" id="47839"/>
    <lineage>
        <taxon>Bacteria</taxon>
        <taxon>Bacillati</taxon>
        <taxon>Actinomycetota</taxon>
        <taxon>Actinomycetes</taxon>
        <taxon>Mycobacteriales</taxon>
        <taxon>Mycobacteriaceae</taxon>
        <taxon>Mycobacterium</taxon>
        <taxon>Mycobacterium simiae complex</taxon>
    </lineage>
</organism>
<keyword evidence="3" id="KW-0479">Metal-binding</keyword>
<evidence type="ECO:0000313" key="10">
    <source>
        <dbReference type="Proteomes" id="UP000193710"/>
    </source>
</evidence>
<dbReference type="Proteomes" id="UP000028880">
    <property type="component" value="Unassembled WGS sequence"/>
</dbReference>
<dbReference type="RefSeq" id="WP_036465524.1">
    <property type="nucleotide sequence ID" value="NZ_HG964446.1"/>
</dbReference>